<evidence type="ECO:0000256" key="3">
    <source>
        <dbReference type="ARBA" id="ARBA00022723"/>
    </source>
</evidence>
<keyword evidence="3" id="KW-0479">Metal-binding</keyword>
<feature type="domain" description="Mur ligase central" evidence="8">
    <location>
        <begin position="46"/>
        <end position="272"/>
    </location>
</feature>
<name>A0ABU4GGR9_9CLOT</name>
<evidence type="ECO:0000256" key="7">
    <source>
        <dbReference type="PIRNR" id="PIRNR001563"/>
    </source>
</evidence>
<keyword evidence="10" id="KW-1185">Reference proteome</keyword>
<sequence>MRCEETAEEYISRIPMWTKKKNSLEVIRTFLMELGEPDEAMRIIHVAGTNGKGSVCAFLQSVFLQAGYQVGTFTSPHLIEIRERFCVNGEMTSESAFSDSFKTVQALSERMMKRGYSHPSYFEFLFYMAMDLFRKSNVDLVILEVGLGGRLDTTNVIRHPLVSVITSVSMDHMEYLGDTVEKIASEKAGIIKKNIPVVFDGNQQNVSEVIRNRALEQESPYYETSSHCYRIIRFEDNRFYVEFTGVNGHVYQAVIPSVARYQVMNALLALRAAEVSGLLSSERAGEQIREGFLRMNWPARMEEVYPGVFLDGAHNPGGIEEFVWTALNLCTDRKKRANLLFSAVSDKNYHDMIKMIGNSLPLDEVAVTHIDSDRGLETDVIFREFEEAACCTITGFSGAEEAFFYMLDKQDDDHLLFCAGSLYLMGELKAALRRNGYD</sequence>
<dbReference type="EC" id="6.3.2.-" evidence="9"/>
<comment type="caution">
    <text evidence="9">The sequence shown here is derived from an EMBL/GenBank/DDBJ whole genome shotgun (WGS) entry which is preliminary data.</text>
</comment>
<keyword evidence="5 7" id="KW-0067">ATP-binding</keyword>
<proteinExistence type="inferred from homology"/>
<dbReference type="SUPFAM" id="SSF53244">
    <property type="entry name" value="MurD-like peptide ligases, peptide-binding domain"/>
    <property type="match status" value="1"/>
</dbReference>
<evidence type="ECO:0000256" key="6">
    <source>
        <dbReference type="ARBA" id="ARBA00022842"/>
    </source>
</evidence>
<dbReference type="NCBIfam" id="TIGR01499">
    <property type="entry name" value="folC"/>
    <property type="match status" value="1"/>
</dbReference>
<evidence type="ECO:0000256" key="5">
    <source>
        <dbReference type="ARBA" id="ARBA00022840"/>
    </source>
</evidence>
<dbReference type="InterPro" id="IPR036615">
    <property type="entry name" value="Mur_ligase_C_dom_sf"/>
</dbReference>
<evidence type="ECO:0000256" key="4">
    <source>
        <dbReference type="ARBA" id="ARBA00022741"/>
    </source>
</evidence>
<gene>
    <name evidence="9" type="ORF">RZO55_04440</name>
</gene>
<protein>
    <submittedName>
        <fullName evidence="9">Folylpolyglutamate synthase/dihydrofolate synthase family protein</fullName>
        <ecNumber evidence="9">6.3.2.-</ecNumber>
    </submittedName>
</protein>
<organism evidence="9 10">
    <name type="scientific">Clostridium boliviensis</name>
    <dbReference type="NCBI Taxonomy" id="318465"/>
    <lineage>
        <taxon>Bacteria</taxon>
        <taxon>Bacillati</taxon>
        <taxon>Bacillota</taxon>
        <taxon>Clostridia</taxon>
        <taxon>Eubacteriales</taxon>
        <taxon>Clostridiaceae</taxon>
        <taxon>Clostridium</taxon>
    </lineage>
</organism>
<dbReference type="InterPro" id="IPR018109">
    <property type="entry name" value="Folylpolyglutamate_synth_CS"/>
</dbReference>
<reference evidence="9 10" key="1">
    <citation type="submission" date="2023-10" db="EMBL/GenBank/DDBJ databases">
        <title>A novel Glycoside Hydrolase 43-Like Enzyme from Clostrdium boliviensis is an Endo-xylanase, and a Candidate for Xylooligosaccharides Production from Different Xylan Substrates.</title>
        <authorList>
            <person name="Alvarez M.T."/>
            <person name="Rocabado-Villegas L.R."/>
            <person name="Salas-Veizaga D.M."/>
            <person name="Linares-Pasten J.A."/>
            <person name="Gudmundsdottir E.E."/>
            <person name="Hreggvidsson G.O."/>
            <person name="Adlercreutz P."/>
            <person name="Nordberg Karlsson E."/>
        </authorList>
    </citation>
    <scope>NUCLEOTIDE SEQUENCE [LARGE SCALE GENOMIC DNA]</scope>
    <source>
        <strain evidence="9 10">E-1</strain>
    </source>
</reference>
<dbReference type="InterPro" id="IPR001645">
    <property type="entry name" value="Folylpolyglutamate_synth"/>
</dbReference>
<evidence type="ECO:0000313" key="10">
    <source>
        <dbReference type="Proteomes" id="UP001276854"/>
    </source>
</evidence>
<dbReference type="PIRSF" id="PIRSF001563">
    <property type="entry name" value="Folylpolyglu_synth"/>
    <property type="match status" value="1"/>
</dbReference>
<dbReference type="EMBL" id="JAWONS010000099">
    <property type="protein sequence ID" value="MDW2796826.1"/>
    <property type="molecule type" value="Genomic_DNA"/>
</dbReference>
<dbReference type="SUPFAM" id="SSF53623">
    <property type="entry name" value="MurD-like peptide ligases, catalytic domain"/>
    <property type="match status" value="1"/>
</dbReference>
<dbReference type="Gene3D" id="3.40.1190.10">
    <property type="entry name" value="Mur-like, catalytic domain"/>
    <property type="match status" value="1"/>
</dbReference>
<evidence type="ECO:0000256" key="2">
    <source>
        <dbReference type="ARBA" id="ARBA00022598"/>
    </source>
</evidence>
<evidence type="ECO:0000256" key="1">
    <source>
        <dbReference type="ARBA" id="ARBA00008276"/>
    </source>
</evidence>
<evidence type="ECO:0000313" key="9">
    <source>
        <dbReference type="EMBL" id="MDW2796826.1"/>
    </source>
</evidence>
<keyword evidence="2 7" id="KW-0436">Ligase</keyword>
<dbReference type="Gene3D" id="3.90.190.20">
    <property type="entry name" value="Mur ligase, C-terminal domain"/>
    <property type="match status" value="1"/>
</dbReference>
<keyword evidence="6" id="KW-0460">Magnesium</keyword>
<accession>A0ABU4GGR9</accession>
<dbReference type="PROSITE" id="PS01012">
    <property type="entry name" value="FOLYLPOLYGLU_SYNT_2"/>
    <property type="match status" value="1"/>
</dbReference>
<dbReference type="InterPro" id="IPR013221">
    <property type="entry name" value="Mur_ligase_cen"/>
</dbReference>
<dbReference type="InterPro" id="IPR036565">
    <property type="entry name" value="Mur-like_cat_sf"/>
</dbReference>
<dbReference type="PANTHER" id="PTHR11136">
    <property type="entry name" value="FOLYLPOLYGLUTAMATE SYNTHASE-RELATED"/>
    <property type="match status" value="1"/>
</dbReference>
<dbReference type="GO" id="GO:0016874">
    <property type="term" value="F:ligase activity"/>
    <property type="evidence" value="ECO:0007669"/>
    <property type="project" value="UniProtKB-KW"/>
</dbReference>
<dbReference type="Pfam" id="PF08245">
    <property type="entry name" value="Mur_ligase_M"/>
    <property type="match status" value="1"/>
</dbReference>
<evidence type="ECO:0000259" key="8">
    <source>
        <dbReference type="Pfam" id="PF08245"/>
    </source>
</evidence>
<dbReference type="Proteomes" id="UP001276854">
    <property type="component" value="Unassembled WGS sequence"/>
</dbReference>
<keyword evidence="4 7" id="KW-0547">Nucleotide-binding</keyword>
<dbReference type="PANTHER" id="PTHR11136:SF0">
    <property type="entry name" value="DIHYDROFOLATE SYNTHETASE-RELATED"/>
    <property type="match status" value="1"/>
</dbReference>
<comment type="similarity">
    <text evidence="1 7">Belongs to the folylpolyglutamate synthase family.</text>
</comment>